<feature type="region of interest" description="Disordered" evidence="1">
    <location>
        <begin position="496"/>
        <end position="519"/>
    </location>
</feature>
<accession>A0A4S8YV19</accession>
<sequence length="519" mass="59648">MRMEITMPDVEPEGPRTFYAPDPLVIPPYDPPVHWSELSSEWTAHLSYNRTGFHVSRLDSNNPSGCVLGPPSQIPDYHPLLEKYGIQVLGESGFINHLGVPPAMNNNMHGRLAFAWYRSSMIEKNKEIHPVLRKELWPNITYREWNLMQPSLLLASAILDDPVTLDYFHALAVPSAEMETQFHHSDTFVGYCKNMNIPDVLTEAEQMEVFRKMYAVRDWTTWSFGDSEGCYGLTSGRIDATGFRTVPASKPDTRQSDIKLNRRLLDVIDWYDSAGPHDQRYMQILHDVHVMADIKPDHQSQINPSSAIYRTILMLAVTMVHEFVHAFSMAYFEKSDFSDEPDEPWVKGNRSNEQGHSFEDYIFGGLPAPLIISIPPMSQDFEWIQLATAPFGLYTTQQWDLWDYNKEPNYDSSGYIDPDDSDSDNATGVRVKDENDPPHKPSQRYFPIPQAWCEFLFSDDSWADQVMKYGLAAIKVPKIEKWKVIRYHSGDTGYWDTGEDRWNGGDEDDDLEFSGPHWE</sequence>
<evidence type="ECO:0000256" key="1">
    <source>
        <dbReference type="SAM" id="MobiDB-lite"/>
    </source>
</evidence>
<reference evidence="2 3" key="1">
    <citation type="submission" date="2018-10" db="EMBL/GenBank/DDBJ databases">
        <title>Fifty Aureobasidium pullulans genomes reveal a recombining polyextremotolerant generalist.</title>
        <authorList>
            <person name="Gostincar C."/>
            <person name="Turk M."/>
            <person name="Zajc J."/>
            <person name="Gunde-Cimerman N."/>
        </authorList>
    </citation>
    <scope>NUCLEOTIDE SEQUENCE [LARGE SCALE GENOMIC DNA]</scope>
    <source>
        <strain evidence="2 3">EXF-10659</strain>
    </source>
</reference>
<dbReference type="AlphaFoldDB" id="A0A4S8YV19"/>
<comment type="caution">
    <text evidence="2">The sequence shown here is derived from an EMBL/GenBank/DDBJ whole genome shotgun (WGS) entry which is preliminary data.</text>
</comment>
<proteinExistence type="predicted"/>
<gene>
    <name evidence="2" type="ORF">D6D19_10340</name>
</gene>
<evidence type="ECO:0000313" key="2">
    <source>
        <dbReference type="EMBL" id="THW58919.1"/>
    </source>
</evidence>
<protein>
    <submittedName>
        <fullName evidence="2">Uncharacterized protein</fullName>
    </submittedName>
</protein>
<evidence type="ECO:0000313" key="3">
    <source>
        <dbReference type="Proteomes" id="UP000308802"/>
    </source>
</evidence>
<organism evidence="2 3">
    <name type="scientific">Aureobasidium pullulans</name>
    <name type="common">Black yeast</name>
    <name type="synonym">Pullularia pullulans</name>
    <dbReference type="NCBI Taxonomy" id="5580"/>
    <lineage>
        <taxon>Eukaryota</taxon>
        <taxon>Fungi</taxon>
        <taxon>Dikarya</taxon>
        <taxon>Ascomycota</taxon>
        <taxon>Pezizomycotina</taxon>
        <taxon>Dothideomycetes</taxon>
        <taxon>Dothideomycetidae</taxon>
        <taxon>Dothideales</taxon>
        <taxon>Saccotheciaceae</taxon>
        <taxon>Aureobasidium</taxon>
    </lineage>
</organism>
<name>A0A4S8YV19_AURPU</name>
<dbReference type="Proteomes" id="UP000308802">
    <property type="component" value="Unassembled WGS sequence"/>
</dbReference>
<feature type="region of interest" description="Disordered" evidence="1">
    <location>
        <begin position="413"/>
        <end position="443"/>
    </location>
</feature>
<dbReference type="EMBL" id="QZAO01000749">
    <property type="protein sequence ID" value="THW58919.1"/>
    <property type="molecule type" value="Genomic_DNA"/>
</dbReference>
<feature type="compositionally biased region" description="Basic and acidic residues" evidence="1">
    <location>
        <begin position="430"/>
        <end position="439"/>
    </location>
</feature>